<dbReference type="RefSeq" id="WP_032088946.1">
    <property type="nucleotide sequence ID" value="NZ_FMAU01000002.1"/>
</dbReference>
<dbReference type="PANTHER" id="PTHR11941">
    <property type="entry name" value="ENOYL-COA HYDRATASE-RELATED"/>
    <property type="match status" value="1"/>
</dbReference>
<keyword evidence="3" id="KW-1185">Reference proteome</keyword>
<evidence type="ECO:0000313" key="2">
    <source>
        <dbReference type="EMBL" id="SCC04135.1"/>
    </source>
</evidence>
<evidence type="ECO:0000256" key="1">
    <source>
        <dbReference type="ARBA" id="ARBA00023239"/>
    </source>
</evidence>
<sequence length="252" mass="28236">MGEYIIHKDEKGILHFIINRPEKRNAINYEIMDGLDKALKECHVNSSVKAFVITGSGEEAFCSGGDLSEFHRLKTEEESYEMLRHMGDILTRIAFLPKPTFAFINGTAIGGGCEIAASCDIRVARKGIKMGFVQGNLAITTGWGGGTLLHKRINSSRAISLLMEASLNEAEFLYEIGFINELVGEKGDMRDLPLLKAVSTKTAGVLKAYKKQQLNDWDRTVMEKNIESEIRECSRLWALEEHHKAVDRFLAR</sequence>
<dbReference type="Gene3D" id="3.90.226.10">
    <property type="entry name" value="2-enoyl-CoA Hydratase, Chain A, domain 1"/>
    <property type="match status" value="1"/>
</dbReference>
<accession>A0A0V8HIK0</accession>
<dbReference type="Pfam" id="PF00378">
    <property type="entry name" value="ECH_1"/>
    <property type="match status" value="1"/>
</dbReference>
<dbReference type="GO" id="GO:0005829">
    <property type="term" value="C:cytosol"/>
    <property type="evidence" value="ECO:0007669"/>
    <property type="project" value="TreeGrafter"/>
</dbReference>
<keyword evidence="1" id="KW-0456">Lyase</keyword>
<proteinExistence type="predicted"/>
<dbReference type="GO" id="GO:0016829">
    <property type="term" value="F:lyase activity"/>
    <property type="evidence" value="ECO:0007669"/>
    <property type="project" value="UniProtKB-KW"/>
</dbReference>
<dbReference type="SUPFAM" id="SSF52096">
    <property type="entry name" value="ClpP/crotonase"/>
    <property type="match status" value="1"/>
</dbReference>
<dbReference type="EMBL" id="FMAU01000002">
    <property type="protein sequence ID" value="SCC04135.1"/>
    <property type="molecule type" value="Genomic_DNA"/>
</dbReference>
<dbReference type="InterPro" id="IPR029045">
    <property type="entry name" value="ClpP/crotonase-like_dom_sf"/>
</dbReference>
<dbReference type="Proteomes" id="UP000181997">
    <property type="component" value="Unassembled WGS sequence"/>
</dbReference>
<dbReference type="PANTHER" id="PTHR11941:SF27">
    <property type="entry name" value="ETHYLMALONYL-COA DECARBOXYLASE"/>
    <property type="match status" value="1"/>
</dbReference>
<dbReference type="InterPro" id="IPR001753">
    <property type="entry name" value="Enoyl-CoA_hydra/iso"/>
</dbReference>
<dbReference type="AlphaFoldDB" id="A0A0V8HIK0"/>
<evidence type="ECO:0000313" key="3">
    <source>
        <dbReference type="Proteomes" id="UP000181997"/>
    </source>
</evidence>
<name>A0A0V8HIK0_9BACI</name>
<dbReference type="OrthoDB" id="9775794at2"/>
<organism evidence="2 3">
    <name type="scientific">[Bacillus] enclensis</name>
    <dbReference type="NCBI Taxonomy" id="1402860"/>
    <lineage>
        <taxon>Bacteria</taxon>
        <taxon>Bacillati</taxon>
        <taxon>Bacillota</taxon>
        <taxon>Bacilli</taxon>
        <taxon>Bacillales</taxon>
        <taxon>Bacillaceae</taxon>
        <taxon>Rossellomorea</taxon>
    </lineage>
</organism>
<dbReference type="CDD" id="cd06558">
    <property type="entry name" value="crotonase-like"/>
    <property type="match status" value="1"/>
</dbReference>
<gene>
    <name evidence="2" type="ORF">GA0061094_2042</name>
</gene>
<protein>
    <submittedName>
        <fullName evidence="2">Enoyl-CoA hydratase/carnithine racemase</fullName>
    </submittedName>
</protein>
<dbReference type="GO" id="GO:0006635">
    <property type="term" value="P:fatty acid beta-oxidation"/>
    <property type="evidence" value="ECO:0007669"/>
    <property type="project" value="TreeGrafter"/>
</dbReference>
<reference evidence="3" key="1">
    <citation type="submission" date="2016-08" db="EMBL/GenBank/DDBJ databases">
        <authorList>
            <person name="Varghese N."/>
            <person name="Submissions Spin"/>
        </authorList>
    </citation>
    <scope>NUCLEOTIDE SEQUENCE [LARGE SCALE GENOMIC DNA]</scope>
    <source>
        <strain evidence="3">SGD-1123</strain>
    </source>
</reference>